<dbReference type="KEGG" id="dla:I6G47_30880"/>
<evidence type="ECO:0000256" key="1">
    <source>
        <dbReference type="ARBA" id="ARBA00012528"/>
    </source>
</evidence>
<name>A0A1H3G4G7_9BURK</name>
<dbReference type="InterPro" id="IPR029787">
    <property type="entry name" value="Nucleotide_cyclase"/>
</dbReference>
<dbReference type="EMBL" id="FNPE01000002">
    <property type="protein sequence ID" value="SDX98136.1"/>
    <property type="molecule type" value="Genomic_DNA"/>
</dbReference>
<evidence type="ECO:0000259" key="4">
    <source>
        <dbReference type="PROSITE" id="PS50887"/>
    </source>
</evidence>
<organism evidence="6 7">
    <name type="scientific">Delftia lacustris</name>
    <dbReference type="NCBI Taxonomy" id="558537"/>
    <lineage>
        <taxon>Bacteria</taxon>
        <taxon>Pseudomonadati</taxon>
        <taxon>Pseudomonadota</taxon>
        <taxon>Betaproteobacteria</taxon>
        <taxon>Burkholderiales</taxon>
        <taxon>Comamonadaceae</taxon>
        <taxon>Delftia</taxon>
    </lineage>
</organism>
<evidence type="ECO:0000313" key="5">
    <source>
        <dbReference type="EMBL" id="QPS81314.1"/>
    </source>
</evidence>
<keyword evidence="8" id="KW-1185">Reference proteome</keyword>
<dbReference type="InterPro" id="IPR000160">
    <property type="entry name" value="GGDEF_dom"/>
</dbReference>
<feature type="coiled-coil region" evidence="3">
    <location>
        <begin position="323"/>
        <end position="350"/>
    </location>
</feature>
<dbReference type="Proteomes" id="UP000595064">
    <property type="component" value="Chromosome"/>
</dbReference>
<dbReference type="GO" id="GO:0005886">
    <property type="term" value="C:plasma membrane"/>
    <property type="evidence" value="ECO:0007669"/>
    <property type="project" value="TreeGrafter"/>
</dbReference>
<dbReference type="GO" id="GO:0052621">
    <property type="term" value="F:diguanylate cyclase activity"/>
    <property type="evidence" value="ECO:0007669"/>
    <property type="project" value="UniProtKB-EC"/>
</dbReference>
<evidence type="ECO:0000313" key="7">
    <source>
        <dbReference type="Proteomes" id="UP000183417"/>
    </source>
</evidence>
<keyword evidence="3" id="KW-0175">Coiled coil</keyword>
<evidence type="ECO:0000256" key="2">
    <source>
        <dbReference type="ARBA" id="ARBA00034247"/>
    </source>
</evidence>
<dbReference type="CDD" id="cd01949">
    <property type="entry name" value="GGDEF"/>
    <property type="match status" value="1"/>
</dbReference>
<dbReference type="PROSITE" id="PS50887">
    <property type="entry name" value="GGDEF"/>
    <property type="match status" value="1"/>
</dbReference>
<dbReference type="AlphaFoldDB" id="A0A1H3G4G7"/>
<dbReference type="PANTHER" id="PTHR45138">
    <property type="entry name" value="REGULATORY COMPONENTS OF SENSORY TRANSDUCTION SYSTEM"/>
    <property type="match status" value="1"/>
</dbReference>
<dbReference type="RefSeq" id="WP_016451284.1">
    <property type="nucleotide sequence ID" value="NZ_CP065748.1"/>
</dbReference>
<dbReference type="Gene3D" id="3.30.70.270">
    <property type="match status" value="1"/>
</dbReference>
<comment type="catalytic activity">
    <reaction evidence="2">
        <text>2 GTP = 3',3'-c-di-GMP + 2 diphosphate</text>
        <dbReference type="Rhea" id="RHEA:24898"/>
        <dbReference type="ChEBI" id="CHEBI:33019"/>
        <dbReference type="ChEBI" id="CHEBI:37565"/>
        <dbReference type="ChEBI" id="CHEBI:58805"/>
        <dbReference type="EC" id="2.7.7.65"/>
    </reaction>
</comment>
<feature type="domain" description="GGDEF" evidence="4">
    <location>
        <begin position="381"/>
        <end position="519"/>
    </location>
</feature>
<dbReference type="EC" id="2.7.7.65" evidence="1"/>
<dbReference type="GO" id="GO:1902201">
    <property type="term" value="P:negative regulation of bacterial-type flagellum-dependent cell motility"/>
    <property type="evidence" value="ECO:0007669"/>
    <property type="project" value="TreeGrafter"/>
</dbReference>
<dbReference type="SMART" id="SM00267">
    <property type="entry name" value="GGDEF"/>
    <property type="match status" value="1"/>
</dbReference>
<dbReference type="InterPro" id="IPR043128">
    <property type="entry name" value="Rev_trsase/Diguanyl_cyclase"/>
</dbReference>
<reference evidence="6 7" key="1">
    <citation type="submission" date="2016-10" db="EMBL/GenBank/DDBJ databases">
        <authorList>
            <person name="de Groot N.N."/>
        </authorList>
    </citation>
    <scope>NUCLEOTIDE SEQUENCE [LARGE SCALE GENOMIC DNA]</scope>
    <source>
        <strain evidence="6 7">LMG 24775</strain>
    </source>
</reference>
<dbReference type="GeneID" id="94690980"/>
<evidence type="ECO:0000256" key="3">
    <source>
        <dbReference type="SAM" id="Coils"/>
    </source>
</evidence>
<dbReference type="Proteomes" id="UP000183417">
    <property type="component" value="Unassembled WGS sequence"/>
</dbReference>
<dbReference type="SUPFAM" id="SSF55073">
    <property type="entry name" value="Nucleotide cyclase"/>
    <property type="match status" value="1"/>
</dbReference>
<dbReference type="PANTHER" id="PTHR45138:SF9">
    <property type="entry name" value="DIGUANYLATE CYCLASE DGCM-RELATED"/>
    <property type="match status" value="1"/>
</dbReference>
<dbReference type="GO" id="GO:0043709">
    <property type="term" value="P:cell adhesion involved in single-species biofilm formation"/>
    <property type="evidence" value="ECO:0007669"/>
    <property type="project" value="TreeGrafter"/>
</dbReference>
<protein>
    <recommendedName>
        <fullName evidence="1">diguanylate cyclase</fullName>
        <ecNumber evidence="1">2.7.7.65</ecNumber>
    </recommendedName>
</protein>
<proteinExistence type="predicted"/>
<accession>A0A1H3G4G7</accession>
<reference evidence="5 8" key="2">
    <citation type="submission" date="2020-12" db="EMBL/GenBank/DDBJ databases">
        <title>FDA dAtabase for Regulatory Grade micrObial Sequences (FDA-ARGOS): Supporting development and validation of Infectious Disease Dx tests.</title>
        <authorList>
            <person name="Sproer C."/>
            <person name="Gronow S."/>
            <person name="Severitt S."/>
            <person name="Schroder I."/>
            <person name="Tallon L."/>
            <person name="Sadzewicz L."/>
            <person name="Zhao X."/>
            <person name="Boylan J."/>
            <person name="Ott S."/>
            <person name="Bowen H."/>
            <person name="Vavikolanu K."/>
            <person name="Mehta A."/>
            <person name="Aluvathingal J."/>
            <person name="Nadendla S."/>
            <person name="Lowell S."/>
            <person name="Myers T."/>
            <person name="Yan Y."/>
            <person name="Sichtig H."/>
        </authorList>
    </citation>
    <scope>NUCLEOTIDE SEQUENCE [LARGE SCALE GENOMIC DNA]</scope>
    <source>
        <strain evidence="5 8">FDAARGOS_890</strain>
    </source>
</reference>
<dbReference type="EMBL" id="CP065748">
    <property type="protein sequence ID" value="QPS81314.1"/>
    <property type="molecule type" value="Genomic_DNA"/>
</dbReference>
<dbReference type="Pfam" id="PF00990">
    <property type="entry name" value="GGDEF"/>
    <property type="match status" value="1"/>
</dbReference>
<dbReference type="NCBIfam" id="TIGR00254">
    <property type="entry name" value="GGDEF"/>
    <property type="match status" value="1"/>
</dbReference>
<evidence type="ECO:0000313" key="8">
    <source>
        <dbReference type="Proteomes" id="UP000595064"/>
    </source>
</evidence>
<dbReference type="InterPro" id="IPR050469">
    <property type="entry name" value="Diguanylate_Cyclase"/>
</dbReference>
<sequence length="532" mass="58139">MAERSASELARETLRQLALNRLPPTPENYTRLYEQAAGEPGPASFPQGPLRHVHALLPAQTPGQKRLRDQLGAAIERSDWQGLQQVITAYANAALQPPTHEARPVELPVPPPLQALPEDLTQQLARRFEAFFALLNTQEAKTRQLHQQLMEQLQAPPVDAKALARRLHDQHYQLSFSIADQLQVLQLVQELLQTLIQHLAQDPTHGSWLVPQLTAIEQAITPPLSPAPLVDARRELQTVIHRRMQLQDGMAAAQQALKDMLGGFVQHLAKITSSNETLGARMEEAARQLDGIQRLEDAAPLLQQVLEATRTMAAGSRVAQEELQSLRSHVDACEARIEALQQELDEAARRARHDPLTGQLNRLGVSEALDREVARAQRHGQPLSVALLDMDGMQALNAELGHATGDAALIHVAQLARQGLRPEDVVGRYEGQAFVLLLPQTPETAGAQALQRLLQLLEQTPLPASSQTPGQPAPRPLSFSAGVAQLQSHENGMDVLRRADTAMLQAKERGKHSIATASGAQWQPVGNAGAGL</sequence>
<evidence type="ECO:0000313" key="6">
    <source>
        <dbReference type="EMBL" id="SDX98136.1"/>
    </source>
</evidence>
<gene>
    <name evidence="5" type="ORF">I6G47_30880</name>
    <name evidence="6" type="ORF">SAMN05421547_10272</name>
</gene>